<dbReference type="EMBL" id="JAPFFF010000078">
    <property type="protein sequence ID" value="KAK8835629.1"/>
    <property type="molecule type" value="Genomic_DNA"/>
</dbReference>
<evidence type="ECO:0000313" key="3">
    <source>
        <dbReference type="EMBL" id="KAK8835629.1"/>
    </source>
</evidence>
<dbReference type="InterPro" id="IPR011009">
    <property type="entry name" value="Kinase-like_dom_sf"/>
</dbReference>
<dbReference type="Gene3D" id="1.25.40.10">
    <property type="entry name" value="Tetratricopeptide repeat domain"/>
    <property type="match status" value="7"/>
</dbReference>
<reference evidence="3 4" key="1">
    <citation type="submission" date="2024-04" db="EMBL/GenBank/DDBJ databases">
        <title>Tritrichomonas musculus Genome.</title>
        <authorList>
            <person name="Alves-Ferreira E."/>
            <person name="Grigg M."/>
            <person name="Lorenzi H."/>
            <person name="Galac M."/>
        </authorList>
    </citation>
    <scope>NUCLEOTIDE SEQUENCE [LARGE SCALE GENOMIC DNA]</scope>
    <source>
        <strain evidence="3 4">EAF2021</strain>
    </source>
</reference>
<gene>
    <name evidence="3" type="ORF">M9Y10_042343</name>
</gene>
<dbReference type="SMART" id="SM00220">
    <property type="entry name" value="S_TKc"/>
    <property type="match status" value="1"/>
</dbReference>
<evidence type="ECO:0000313" key="4">
    <source>
        <dbReference type="Proteomes" id="UP001470230"/>
    </source>
</evidence>
<dbReference type="PROSITE" id="PS00108">
    <property type="entry name" value="PROTEIN_KINASE_ST"/>
    <property type="match status" value="1"/>
</dbReference>
<feature type="domain" description="Protein kinase" evidence="2">
    <location>
        <begin position="359"/>
        <end position="607"/>
    </location>
</feature>
<dbReference type="Proteomes" id="UP001470230">
    <property type="component" value="Unassembled WGS sequence"/>
</dbReference>
<keyword evidence="4" id="KW-1185">Reference proteome</keyword>
<comment type="similarity">
    <text evidence="1">Belongs to the sel-1 family.</text>
</comment>
<proteinExistence type="inferred from homology"/>
<dbReference type="InterPro" id="IPR008271">
    <property type="entry name" value="Ser/Thr_kinase_AS"/>
</dbReference>
<dbReference type="InterPro" id="IPR050767">
    <property type="entry name" value="Sel1_AlgK"/>
</dbReference>
<dbReference type="PROSITE" id="PS50011">
    <property type="entry name" value="PROTEIN_KINASE_DOM"/>
    <property type="match status" value="1"/>
</dbReference>
<dbReference type="PANTHER" id="PTHR11102">
    <property type="entry name" value="SEL-1-LIKE PROTEIN"/>
    <property type="match status" value="1"/>
</dbReference>
<dbReference type="SUPFAM" id="SSF56112">
    <property type="entry name" value="Protein kinase-like (PK-like)"/>
    <property type="match status" value="1"/>
</dbReference>
<dbReference type="PANTHER" id="PTHR11102:SF147">
    <property type="entry name" value="SEL1L ADAPTOR SUBUNIT OF ERAD E3 UBIQUITIN LIGASE"/>
    <property type="match status" value="1"/>
</dbReference>
<organism evidence="3 4">
    <name type="scientific">Tritrichomonas musculus</name>
    <dbReference type="NCBI Taxonomy" id="1915356"/>
    <lineage>
        <taxon>Eukaryota</taxon>
        <taxon>Metamonada</taxon>
        <taxon>Parabasalia</taxon>
        <taxon>Tritrichomonadida</taxon>
        <taxon>Tritrichomonadidae</taxon>
        <taxon>Tritrichomonas</taxon>
    </lineage>
</organism>
<dbReference type="InterPro" id="IPR019734">
    <property type="entry name" value="TPR_rpt"/>
</dbReference>
<dbReference type="SUPFAM" id="SSF81901">
    <property type="entry name" value="HCP-like"/>
    <property type="match status" value="7"/>
</dbReference>
<comment type="caution">
    <text evidence="3">The sequence shown here is derived from an EMBL/GenBank/DDBJ whole genome shotgun (WGS) entry which is preliminary data.</text>
</comment>
<dbReference type="Pfam" id="PF00069">
    <property type="entry name" value="Pkinase"/>
    <property type="match status" value="1"/>
</dbReference>
<protein>
    <recommendedName>
        <fullName evidence="2">Protein kinase domain-containing protein</fullName>
    </recommendedName>
</protein>
<name>A0ABR2GNZ8_9EUKA</name>
<evidence type="ECO:0000259" key="2">
    <source>
        <dbReference type="PROSITE" id="PS50011"/>
    </source>
</evidence>
<sequence>MSKGSSGIDWNYISSVSPNDLIEDKQSMNLVIHNFLNAQNFESVSSATLIHLLNILQVIVKTLLTEQNNIFHQKDNQISKKQKLQSEIQKNYKVKLVNIPEEYQALLDQIPEGILKQIYSKFSFLYFPYSVIEKENKSINIETYLFDFLKNFKFITYHISYYYRNFHKKPSISNINKHEYVTNKNLDLKEGTFHVVDAVFCVENKCIIIEQIDLSKLTKITAKLKEQQISVLDLTKIFNNIQSSTEEEQAKEEISSFCNRFFREISENKFILVTIQSIVGYMIRRYYYNTDYFTDSTFFKYDYDSNVLKQKIQKDLFDIANSKEAENAFNCVKPLVIDVVTDIKDGNKVQYQYFKKEDFIELRNVFANEKAFYKLVIHVQSLYIFLLKKIDSRMSENEMTHEIEFCKNHSHHSFVPFYGFLKENEQIIGFVYEFMSNGSLDKNKEIIDEIYSLMTMNRVFLGINYLHNNNLIHRDLKPSNILLNHDLIPFINDFETIRNLNKNQEKEFTLDFGTELYMSPEQYESGTISYPTDIYSFGLLLYFLMRKRHLKNEENEELEIKKVNPKFIQNLIVSCTNYSLEERPTIQDIGIIIFDEILSFNYYKPFLNFETKINKFIGIQFLYEAFLVYLYFRINVDDSTPFLQFMIIIICRSINETKYLYNYLALIYEGKKGIEVDQDYSKAIEYYKLAIKQNNLDSYVNLGKLYLNGNGVEQNYLEAKKYFEIAAKQGDSEALLNLGNLYCIGQGVEQNYLKAKEYYELAAKKDNSEALLYIGNLYFEGKGVNQDYSKSKHYYELAGKLNNSEALLLLGDIYYNGLGVDQNYTKAREYYESVYNLGYPNASFVLGKLYLYGQGVERSFSKAIEYFESASKDGDSNALFNLGKIYYNGFGVEINYSKAIEYFELSSKFNNLDSLIALASFYEYGIGVEKNYTKAKEYFTIASKLGDSRGFYGLGFYYLNGFGVQKNIFKAKDFFEESAKLGNSEAQLVLGNLYFNGQGCNIDYKKAKEYYKSAAKQNNSKAQFMLGNLYYNGYGTKKKLSKALNYFGLSARQNYPDALLYLGDFYLFGIGVRRDYLKAKYYYYLASKLNDSKGLLKLGCFYMENYKGFKPDFAKARECFELLVNQNNPFALFNLALLYVKGLGVDKDYSKAKKYYEELAKLNDSKAIFNLGNLYFYGQGVKKDLEKAKEYYDKAEELEKQSFIERDHRVSNIFNYYKPNKKNEYIQTIPITPIIFRKIDENKPRYIYYDGNKMKDYYDTDFESDDEYAIDLENGLFFDEFKQKDCLLKNRYIEILKKEHKYKILGDLYYYGCINNTPDYLKAKEYYESASQIFPDKYALISLGDLYRDGLGVEQDYLKARKYYGLALKQNSPTSYLRIGDLYKNGQGVKQNYLKAKKYYEDSCKSYHFVLGSILAVCEALCNLGDLYYNGQGVEQSFIKAKEYYELSMNGNNTQVRNPNKKQYFNYKALLKLGNLYFKGEGVNQDYLKAKEYYEISAELVNSDYFLKLNGFYVKIINYGYNSSQPNPDSDISDTIQQVIEKYNKLMEHKKIELSDLGNSDALLNLGIVYLNGFGIEKDYSKAIQYFELSSNLGNSDSYLYLGNLYYKGEGVKKDYLKAKEYYELSSRLNNSNAHNALGELYLYGNGVDKNHLIAFDYFLLASKQNHPFSLFHLGCIYSNADDLSRAIYYFLRCSKIHSEIMQPENSIVIYRPYNCYRYRSLNELGLIYLIEFQDIDKALDYIKESAFGEFPFGQNSFALLCQFYLNNNENAEYMFSKASKKNFALAEFNLGFLKEKEGKIKDAFEYYKKASENEKVPLMFHGKKHEDDRLDASKHFVICAANLKLTEYYLSELDFESAKKYFLKSLSNLKQLFEYIQTKINHSNKKFILYSLLNQIQPEDDDEEEEYRNDSDFKMKKIVKKMCEDEMLYEKENKNMKSEVIKNNLNFISEDVNKKKKIKINYDPETFFDDMITNSNIKNKFVNEIREIIKDIESVLCTPPYSILFGRISLKKSNQIKEINQSIKNCNEMFYRGFDLDI</sequence>
<accession>A0ABR2GNZ8</accession>
<dbReference type="SMART" id="SM00671">
    <property type="entry name" value="SEL1"/>
    <property type="match status" value="26"/>
</dbReference>
<dbReference type="SMART" id="SM00028">
    <property type="entry name" value="TPR"/>
    <property type="match status" value="8"/>
</dbReference>
<dbReference type="InterPro" id="IPR006597">
    <property type="entry name" value="Sel1-like"/>
</dbReference>
<dbReference type="InterPro" id="IPR011990">
    <property type="entry name" value="TPR-like_helical_dom_sf"/>
</dbReference>
<dbReference type="Gene3D" id="1.10.510.10">
    <property type="entry name" value="Transferase(Phosphotransferase) domain 1"/>
    <property type="match status" value="1"/>
</dbReference>
<evidence type="ECO:0000256" key="1">
    <source>
        <dbReference type="ARBA" id="ARBA00038101"/>
    </source>
</evidence>
<dbReference type="Pfam" id="PF08238">
    <property type="entry name" value="Sel1"/>
    <property type="match status" value="24"/>
</dbReference>
<dbReference type="InterPro" id="IPR000719">
    <property type="entry name" value="Prot_kinase_dom"/>
</dbReference>